<organism evidence="1 2">
    <name type="scientific">Paramecium pentaurelia</name>
    <dbReference type="NCBI Taxonomy" id="43138"/>
    <lineage>
        <taxon>Eukaryota</taxon>
        <taxon>Sar</taxon>
        <taxon>Alveolata</taxon>
        <taxon>Ciliophora</taxon>
        <taxon>Intramacronucleata</taxon>
        <taxon>Oligohymenophorea</taxon>
        <taxon>Peniculida</taxon>
        <taxon>Parameciidae</taxon>
        <taxon>Paramecium</taxon>
    </lineage>
</organism>
<name>A0A8S1XKH6_9CILI</name>
<dbReference type="Proteomes" id="UP000689195">
    <property type="component" value="Unassembled WGS sequence"/>
</dbReference>
<gene>
    <name evidence="1" type="ORF">PPENT_87.1.T1270104</name>
</gene>
<accession>A0A8S1XKH6</accession>
<dbReference type="EMBL" id="CAJJDO010000127">
    <property type="protein sequence ID" value="CAD8201364.1"/>
    <property type="molecule type" value="Genomic_DNA"/>
</dbReference>
<evidence type="ECO:0000313" key="2">
    <source>
        <dbReference type="Proteomes" id="UP000689195"/>
    </source>
</evidence>
<protein>
    <submittedName>
        <fullName evidence="1">Uncharacterized protein</fullName>
    </submittedName>
</protein>
<keyword evidence="2" id="KW-1185">Reference proteome</keyword>
<sequence>MKNFSVFQGLILAYGQHNFEEYSFNEQISYFLQIQFYSNFQIHV</sequence>
<dbReference type="AlphaFoldDB" id="A0A8S1XKH6"/>
<comment type="caution">
    <text evidence="1">The sequence shown here is derived from an EMBL/GenBank/DDBJ whole genome shotgun (WGS) entry which is preliminary data.</text>
</comment>
<evidence type="ECO:0000313" key="1">
    <source>
        <dbReference type="EMBL" id="CAD8201364.1"/>
    </source>
</evidence>
<proteinExistence type="predicted"/>
<reference evidence="1" key="1">
    <citation type="submission" date="2021-01" db="EMBL/GenBank/DDBJ databases">
        <authorList>
            <consortium name="Genoscope - CEA"/>
            <person name="William W."/>
        </authorList>
    </citation>
    <scope>NUCLEOTIDE SEQUENCE</scope>
</reference>